<dbReference type="Pfam" id="PF01246">
    <property type="entry name" value="Ribosomal_L24e"/>
    <property type="match status" value="2"/>
</dbReference>
<evidence type="ECO:0000256" key="4">
    <source>
        <dbReference type="ARBA" id="ARBA00039784"/>
    </source>
</evidence>
<feature type="domain" description="Large ribosomal subunit protein eL24-related N-terminal" evidence="5">
    <location>
        <begin position="46"/>
        <end position="86"/>
    </location>
</feature>
<evidence type="ECO:0000313" key="6">
    <source>
        <dbReference type="EMBL" id="KAJ8029528.1"/>
    </source>
</evidence>
<dbReference type="AlphaFoldDB" id="A0A9Q1BMX8"/>
<dbReference type="Gene3D" id="2.30.170.20">
    <property type="entry name" value="Ribosomal protein L24e"/>
    <property type="match status" value="1"/>
</dbReference>
<comment type="similarity">
    <text evidence="2">Belongs to the eukaryotic ribosomal protein eL24 family.</text>
</comment>
<accession>A0A9Q1BMX8</accession>
<dbReference type="InterPro" id="IPR000988">
    <property type="entry name" value="Ribosomal_eL24-rel_N"/>
</dbReference>
<organism evidence="6 7">
    <name type="scientific">Holothuria leucospilota</name>
    <name type="common">Black long sea cucumber</name>
    <name type="synonym">Mertensiothuria leucospilota</name>
    <dbReference type="NCBI Taxonomy" id="206669"/>
    <lineage>
        <taxon>Eukaryota</taxon>
        <taxon>Metazoa</taxon>
        <taxon>Echinodermata</taxon>
        <taxon>Eleutherozoa</taxon>
        <taxon>Echinozoa</taxon>
        <taxon>Holothuroidea</taxon>
        <taxon>Aspidochirotacea</taxon>
        <taxon>Aspidochirotida</taxon>
        <taxon>Holothuriidae</taxon>
        <taxon>Holothuria</taxon>
    </lineage>
</organism>
<comment type="subcellular location">
    <subcellularLocation>
        <location evidence="1">Nucleus</location>
    </subcellularLocation>
</comment>
<feature type="domain" description="Large ribosomal subunit protein eL24-related N-terminal" evidence="5">
    <location>
        <begin position="1"/>
        <end position="41"/>
    </location>
</feature>
<dbReference type="CDD" id="cd00472">
    <property type="entry name" value="Ribosomal_L24e_L24"/>
    <property type="match status" value="1"/>
</dbReference>
<protein>
    <recommendedName>
        <fullName evidence="4">Probable ribosome biogenesis protein RLP24</fullName>
    </recommendedName>
</protein>
<dbReference type="InterPro" id="IPR023442">
    <property type="entry name" value="Ribosomal_eL24_CS"/>
</dbReference>
<dbReference type="GO" id="GO:0005730">
    <property type="term" value="C:nucleolus"/>
    <property type="evidence" value="ECO:0007669"/>
    <property type="project" value="TreeGrafter"/>
</dbReference>
<dbReference type="GO" id="GO:0003735">
    <property type="term" value="F:structural constituent of ribosome"/>
    <property type="evidence" value="ECO:0007669"/>
    <property type="project" value="InterPro"/>
</dbReference>
<name>A0A9Q1BMX8_HOLLE</name>
<keyword evidence="3" id="KW-0539">Nucleus</keyword>
<sequence length="185" mass="21894">MRIEKCYFCSAPVYPGHGMMFIRNDSKVCCGFQYFSMKAVREQGKKGTSFRFCRSKCHKAFLKKKNPRKVRWTKAFRKAAGKELTVDNALEFEKRRNIPIKYDREMWKKTILAMARVEDIRKRRHDQFIINRLNKGRALRKQRDIKEVKESIHLIRPPAADLKKKKAEAVVQVIPDSEDVEMLEN</sequence>
<evidence type="ECO:0000256" key="3">
    <source>
        <dbReference type="ARBA" id="ARBA00023242"/>
    </source>
</evidence>
<dbReference type="PANTHER" id="PTHR10792:SF8">
    <property type="entry name" value="RIBOSOME BIOGENESIS PROTEIN RLP24-RELATED"/>
    <property type="match status" value="1"/>
</dbReference>
<evidence type="ECO:0000313" key="7">
    <source>
        <dbReference type="Proteomes" id="UP001152320"/>
    </source>
</evidence>
<dbReference type="SUPFAM" id="SSF57716">
    <property type="entry name" value="Glucocorticoid receptor-like (DNA-binding domain)"/>
    <property type="match status" value="2"/>
</dbReference>
<proteinExistence type="inferred from homology"/>
<keyword evidence="7" id="KW-1185">Reference proteome</keyword>
<dbReference type="PANTHER" id="PTHR10792">
    <property type="entry name" value="60S RIBOSOMAL PROTEIN L24"/>
    <property type="match status" value="1"/>
</dbReference>
<evidence type="ECO:0000259" key="5">
    <source>
        <dbReference type="Pfam" id="PF01246"/>
    </source>
</evidence>
<dbReference type="InterPro" id="IPR056366">
    <property type="entry name" value="Ribosomal_eL24"/>
</dbReference>
<dbReference type="GO" id="GO:0042273">
    <property type="term" value="P:ribosomal large subunit biogenesis"/>
    <property type="evidence" value="ECO:0007669"/>
    <property type="project" value="TreeGrafter"/>
</dbReference>
<evidence type="ECO:0000256" key="2">
    <source>
        <dbReference type="ARBA" id="ARBA00005647"/>
    </source>
</evidence>
<evidence type="ECO:0000256" key="1">
    <source>
        <dbReference type="ARBA" id="ARBA00004123"/>
    </source>
</evidence>
<dbReference type="InterPro" id="IPR038630">
    <property type="entry name" value="L24e/L24_sf"/>
</dbReference>
<comment type="caution">
    <text evidence="6">The sequence shown here is derived from an EMBL/GenBank/DDBJ whole genome shotgun (WGS) entry which is preliminary data.</text>
</comment>
<dbReference type="PROSITE" id="PS01073">
    <property type="entry name" value="RIBOSOMAL_L24E"/>
    <property type="match status" value="1"/>
</dbReference>
<dbReference type="OrthoDB" id="10262490at2759"/>
<dbReference type="EMBL" id="JAIZAY010000014">
    <property type="protein sequence ID" value="KAJ8029528.1"/>
    <property type="molecule type" value="Genomic_DNA"/>
</dbReference>
<dbReference type="FunFam" id="2.30.170.20:FF:000001">
    <property type="entry name" value="probable ribosome biogenesis protein RLP24"/>
    <property type="match status" value="1"/>
</dbReference>
<reference evidence="6" key="1">
    <citation type="submission" date="2021-10" db="EMBL/GenBank/DDBJ databases">
        <title>Tropical sea cucumber genome reveals ecological adaptation and Cuvierian tubules defense mechanism.</title>
        <authorList>
            <person name="Chen T."/>
        </authorList>
    </citation>
    <scope>NUCLEOTIDE SEQUENCE</scope>
    <source>
        <strain evidence="6">Nanhai2018</strain>
        <tissue evidence="6">Muscle</tissue>
    </source>
</reference>
<gene>
    <name evidence="6" type="ORF">HOLleu_28942</name>
</gene>
<dbReference type="Proteomes" id="UP001152320">
    <property type="component" value="Chromosome 14"/>
</dbReference>